<evidence type="ECO:0000256" key="5">
    <source>
        <dbReference type="ARBA" id="ARBA00023242"/>
    </source>
</evidence>
<evidence type="ECO:0000313" key="14">
    <source>
        <dbReference type="Proteomes" id="UP000225706"/>
    </source>
</evidence>
<keyword evidence="14" id="KW-1185">Reference proteome</keyword>
<dbReference type="Pfam" id="PF08216">
    <property type="entry name" value="CTNNBL"/>
    <property type="match status" value="1"/>
</dbReference>
<dbReference type="GO" id="GO:0010467">
    <property type="term" value="P:gene expression"/>
    <property type="evidence" value="ECO:0007669"/>
    <property type="project" value="UniProtKB-ARBA"/>
</dbReference>
<evidence type="ECO:0000256" key="10">
    <source>
        <dbReference type="SAM" id="Coils"/>
    </source>
</evidence>
<keyword evidence="4 10" id="KW-0175">Coiled coil</keyword>
<organism evidence="13 14">
    <name type="scientific">Stylophora pistillata</name>
    <name type="common">Smooth cauliflower coral</name>
    <dbReference type="NCBI Taxonomy" id="50429"/>
    <lineage>
        <taxon>Eukaryota</taxon>
        <taxon>Metazoa</taxon>
        <taxon>Cnidaria</taxon>
        <taxon>Anthozoa</taxon>
        <taxon>Hexacorallia</taxon>
        <taxon>Scleractinia</taxon>
        <taxon>Astrocoeniina</taxon>
        <taxon>Pocilloporidae</taxon>
        <taxon>Stylophora</taxon>
    </lineage>
</organism>
<comment type="function">
    <text evidence="6">Component of the PRP19-CDC5L complex that forms an integral part of the spliceosome and is required for activating pre-mRNA splicing. Participates in AID/AICDA-mediated somatic hypermutation (SHM) and class-switch recombination (CSR), 2 processes resulting in the production of high-affinity, mutated isotype-switched antibodies.</text>
</comment>
<name>A0A2B4RRM1_STYPI</name>
<evidence type="ECO:0000256" key="4">
    <source>
        <dbReference type="ARBA" id="ARBA00023054"/>
    </source>
</evidence>
<evidence type="ECO:0000313" key="13">
    <source>
        <dbReference type="EMBL" id="PFX19816.1"/>
    </source>
</evidence>
<dbReference type="SUPFAM" id="SSF48371">
    <property type="entry name" value="ARM repeat"/>
    <property type="match status" value="1"/>
</dbReference>
<evidence type="ECO:0000256" key="11">
    <source>
        <dbReference type="SAM" id="MobiDB-lite"/>
    </source>
</evidence>
<dbReference type="PANTHER" id="PTHR14978">
    <property type="entry name" value="BETA-CATENIN-LIKE PROTEIN 1 NUCLEAR ASSOCIATED PROTEIN"/>
    <property type="match status" value="1"/>
</dbReference>
<dbReference type="Proteomes" id="UP000225706">
    <property type="component" value="Unassembled WGS sequence"/>
</dbReference>
<keyword evidence="2" id="KW-0597">Phosphoprotein</keyword>
<dbReference type="InterPro" id="IPR016024">
    <property type="entry name" value="ARM-type_fold"/>
</dbReference>
<dbReference type="PANTHER" id="PTHR14978:SF0">
    <property type="entry name" value="BETA-CATENIN-LIKE PROTEIN 1"/>
    <property type="match status" value="1"/>
</dbReference>
<evidence type="ECO:0000256" key="2">
    <source>
        <dbReference type="ARBA" id="ARBA00022553"/>
    </source>
</evidence>
<keyword evidence="3" id="KW-0677">Repeat</keyword>
<comment type="subcellular location">
    <subcellularLocation>
        <location evidence="1">Nucleus</location>
    </subcellularLocation>
</comment>
<comment type="subunit">
    <text evidence="7">Component of the PRP19-CDC5L splicing complex composed of a core complex comprising a homotetramer of PRPF19, CDC5L, PLRG1 and BCAS2, and at least three less stably associated proteins CTNNBL1, CWC15 and HSPA8. Interacts directly with CWC15 and CDC5L in the complex. Interacts with AICDA; the interaction is important for the antibody diversification activity of AICDA. Interacts with PRPF31 (via its NLS). Interacts (via its N-terminal NLS) with KPNA1 and KPNA2.</text>
</comment>
<dbReference type="FunFam" id="1.25.10.10:FF:001136">
    <property type="entry name" value="Beta-catenin-like protein 1"/>
    <property type="match status" value="1"/>
</dbReference>
<comment type="caution">
    <text evidence="13">The sequence shown here is derived from an EMBL/GenBank/DDBJ whole genome shotgun (WGS) entry which is preliminary data.</text>
</comment>
<evidence type="ECO:0000256" key="3">
    <source>
        <dbReference type="ARBA" id="ARBA00022737"/>
    </source>
</evidence>
<dbReference type="EMBL" id="LSMT01000343">
    <property type="protein sequence ID" value="PFX19816.1"/>
    <property type="molecule type" value="Genomic_DNA"/>
</dbReference>
<evidence type="ECO:0000256" key="7">
    <source>
        <dbReference type="ARBA" id="ARBA00061776"/>
    </source>
</evidence>
<dbReference type="InterPro" id="IPR013180">
    <property type="entry name" value="CTNNBL1_N"/>
</dbReference>
<evidence type="ECO:0000256" key="8">
    <source>
        <dbReference type="ARBA" id="ARBA00070106"/>
    </source>
</evidence>
<evidence type="ECO:0000256" key="6">
    <source>
        <dbReference type="ARBA" id="ARBA00058456"/>
    </source>
</evidence>
<accession>A0A2B4RRM1</accession>
<feature type="coiled-coil region" evidence="10">
    <location>
        <begin position="434"/>
        <end position="468"/>
    </location>
</feature>
<dbReference type="InterPro" id="IPR011989">
    <property type="entry name" value="ARM-like"/>
</dbReference>
<dbReference type="Gene3D" id="1.25.10.10">
    <property type="entry name" value="Leucine-rich Repeat Variant"/>
    <property type="match status" value="1"/>
</dbReference>
<evidence type="ECO:0000256" key="9">
    <source>
        <dbReference type="ARBA" id="ARBA00083862"/>
    </source>
</evidence>
<dbReference type="OrthoDB" id="1898821at2759"/>
<feature type="domain" description="Beta-catenin-like protein 1 N-terminal" evidence="12">
    <location>
        <begin position="46"/>
        <end position="151"/>
    </location>
</feature>
<gene>
    <name evidence="13" type="primary">Ctnnbl1</name>
    <name evidence="13" type="ORF">AWC38_SpisGene15745</name>
</gene>
<sequence>MNVAELLAFQPERGAKRKKEDQEDQVSINTKKRPMTVDRPTGSGLSEEERLKILEMVENEPEVEALDVGSLKRMLLLFEKKVTKNQEMRIKYPENPEKFMDSELDLNDEIQKLHVIATVPHLYQNIVDVNAVGTILGLLSHENSDVSIAIIDLLQEMTDVDTLNESEEGATALIDALLDEQVVALLAQNLDRLDENVKEDSDGVHNTLGIIENMTELRPTVCQVAGEQGMLGWLLRRLKQKPPYDANKLYCSEILSILLQSTEENRQLLGELNGIDTLLQCLSLYKRYDPTSSDELEFMENLFNCLCSSLMHNANKDLFLKGEGLQLMILMLREKKLSRRSSLKVLDYAMQGAEGAENCSKFIEFLGLRSLFPLFMKPFKNSKKVGSSEEETEEHTCSIIMWLFRNLSGNLKSRLVQKFVENDHLKVDRLMELHMKYHNKIQECDAKIEREKQELQDEGEEVDEALEDEFYMRRLDAGLFTLQLIDCIIMEVCCSGVSSIKHRVVTLLNQHGGSLKDIRAIMREYAASVGDAKSKESREAEKKRILSLIDRF</sequence>
<reference evidence="14" key="1">
    <citation type="journal article" date="2017" name="bioRxiv">
        <title>Comparative analysis of the genomes of Stylophora pistillata and Acropora digitifera provides evidence for extensive differences between species of corals.</title>
        <authorList>
            <person name="Voolstra C.R."/>
            <person name="Li Y."/>
            <person name="Liew Y.J."/>
            <person name="Baumgarten S."/>
            <person name="Zoccola D."/>
            <person name="Flot J.-F."/>
            <person name="Tambutte S."/>
            <person name="Allemand D."/>
            <person name="Aranda M."/>
        </authorList>
    </citation>
    <scope>NUCLEOTIDE SEQUENCE [LARGE SCALE GENOMIC DNA]</scope>
</reference>
<dbReference type="AlphaFoldDB" id="A0A2B4RRM1"/>
<dbReference type="InterPro" id="IPR039678">
    <property type="entry name" value="CTNNBL1"/>
</dbReference>
<feature type="region of interest" description="Disordered" evidence="11">
    <location>
        <begin position="9"/>
        <end position="44"/>
    </location>
</feature>
<dbReference type="GO" id="GO:0005681">
    <property type="term" value="C:spliceosomal complex"/>
    <property type="evidence" value="ECO:0007669"/>
    <property type="project" value="TreeGrafter"/>
</dbReference>
<proteinExistence type="predicted"/>
<keyword evidence="5" id="KW-0539">Nucleus</keyword>
<dbReference type="SMART" id="SM01156">
    <property type="entry name" value="DUF1716"/>
    <property type="match status" value="1"/>
</dbReference>
<evidence type="ECO:0000256" key="1">
    <source>
        <dbReference type="ARBA" id="ARBA00004123"/>
    </source>
</evidence>
<dbReference type="STRING" id="50429.A0A2B4RRM1"/>
<evidence type="ECO:0000259" key="12">
    <source>
        <dbReference type="SMART" id="SM01156"/>
    </source>
</evidence>
<protein>
    <recommendedName>
        <fullName evidence="8">Beta-catenin-like protein 1</fullName>
    </recommendedName>
    <alternativeName>
        <fullName evidence="9">Nuclear-associated protein</fullName>
    </alternativeName>
</protein>